<protein>
    <submittedName>
        <fullName evidence="1">Uncharacterized protein</fullName>
    </submittedName>
</protein>
<dbReference type="EMBL" id="SDAM02000020">
    <property type="protein sequence ID" value="KAH6836302.1"/>
    <property type="molecule type" value="Genomic_DNA"/>
</dbReference>
<dbReference type="AlphaFoldDB" id="A0AAD4JM18"/>
<evidence type="ECO:0000313" key="2">
    <source>
        <dbReference type="Proteomes" id="UP001190926"/>
    </source>
</evidence>
<comment type="caution">
    <text evidence="1">The sequence shown here is derived from an EMBL/GenBank/DDBJ whole genome shotgun (WGS) entry which is preliminary data.</text>
</comment>
<proteinExistence type="predicted"/>
<evidence type="ECO:0000313" key="1">
    <source>
        <dbReference type="EMBL" id="KAH6836302.1"/>
    </source>
</evidence>
<name>A0AAD4JM18_PERFH</name>
<dbReference type="Proteomes" id="UP001190926">
    <property type="component" value="Unassembled WGS sequence"/>
</dbReference>
<organism evidence="1 2">
    <name type="scientific">Perilla frutescens var. hirtella</name>
    <name type="common">Perilla citriodora</name>
    <name type="synonym">Perilla setoyensis</name>
    <dbReference type="NCBI Taxonomy" id="608512"/>
    <lineage>
        <taxon>Eukaryota</taxon>
        <taxon>Viridiplantae</taxon>
        <taxon>Streptophyta</taxon>
        <taxon>Embryophyta</taxon>
        <taxon>Tracheophyta</taxon>
        <taxon>Spermatophyta</taxon>
        <taxon>Magnoliopsida</taxon>
        <taxon>eudicotyledons</taxon>
        <taxon>Gunneridae</taxon>
        <taxon>Pentapetalae</taxon>
        <taxon>asterids</taxon>
        <taxon>lamiids</taxon>
        <taxon>Lamiales</taxon>
        <taxon>Lamiaceae</taxon>
        <taxon>Nepetoideae</taxon>
        <taxon>Elsholtzieae</taxon>
        <taxon>Perilla</taxon>
    </lineage>
</organism>
<keyword evidence="2" id="KW-1185">Reference proteome</keyword>
<sequence>MLLFGQGAHTENYFKASFISELSYELRAAIHMLAPTASDQVIELGKSQLTTTDALTKMVKDAYMPYNNTWSSAPPRLTPQISANPTMTPTRINHTPIPPVRLLTYVHRADMRAQWKNCYCEEKLTPVHKCEHIITCATMTKEEELAFMESIREELMAAINVFDPGKLELGKNQHTSKEAPTRKLKRNNRLSPANPARYPSHRAPMLFFKLDK</sequence>
<reference evidence="1 2" key="1">
    <citation type="journal article" date="2021" name="Nat. Commun.">
        <title>Incipient diploidization of the medicinal plant Perilla within 10,000 years.</title>
        <authorList>
            <person name="Zhang Y."/>
            <person name="Shen Q."/>
            <person name="Leng L."/>
            <person name="Zhang D."/>
            <person name="Chen S."/>
            <person name="Shi Y."/>
            <person name="Ning Z."/>
            <person name="Chen S."/>
        </authorList>
    </citation>
    <scope>NUCLEOTIDE SEQUENCE [LARGE SCALE GENOMIC DNA]</scope>
    <source>
        <strain evidence="2">cv. PC099</strain>
    </source>
</reference>
<accession>A0AAD4JM18</accession>
<gene>
    <name evidence="1" type="ORF">C2S53_001168</name>
</gene>